<dbReference type="EC" id="3.2.1.51" evidence="3"/>
<sequence>MKYEASWNSLKTHQTPSWFQKAKFGIYTHWGIYSVPACRPNGSWYGFYMYQKGSPQYDYHTKTYGDPSVYGYKDFIPAFTGEKFNAREWAELFAKAGAKFAGPVGEHHDGFSMWDTGLNRWNSAEMGPKADVVAEMEREIRAQGMKYMVALHHAENWRFFPHWAEGTDLSDPEYFDLYGTPHDLDWKDGIPDKGEWPIWNAQTLPDKAFCDKWLAKCKEIIDRFSPDMLWFDFGLGFMPETYREEMLAYYYNKSEEQGREVVITYKYQDLPVGNGVIDLELGRFDRMMYHEWITDTTVDDGEGWCYLFDAEYKQPEELVHYLIDNVSKNGYLLLNVGPKPNGEIPEEARHILLEMGKWLEVNGDAIYDTTPWMTFGEGPAKMEKAGMFSEGEKLQYGPEDIRFTVNGNMLYAALLGWPQDGKAVIRSAARFYPGEIEEITMLGDGKPLQWSCTDEGLVVNLPDQKPCDYAWVLEIARKSPF</sequence>
<dbReference type="InterPro" id="IPR013780">
    <property type="entry name" value="Glyco_hydro_b"/>
</dbReference>
<accession>A0A4U8QBY2</accession>
<keyword evidence="4" id="KW-0732">Signal</keyword>
<dbReference type="InterPro" id="IPR031919">
    <property type="entry name" value="Fucosidase_C"/>
</dbReference>
<dbReference type="PANTHER" id="PTHR10030">
    <property type="entry name" value="ALPHA-L-FUCOSIDASE"/>
    <property type="match status" value="1"/>
</dbReference>
<dbReference type="AlphaFoldDB" id="A0A4U8QBY2"/>
<feature type="domain" description="Glycoside hydrolase family 29 N-terminal" evidence="7">
    <location>
        <begin position="2"/>
        <end position="364"/>
    </location>
</feature>
<dbReference type="RefSeq" id="WP_138001706.1">
    <property type="nucleotide sequence ID" value="NZ_QGQD01000012.1"/>
</dbReference>
<dbReference type="GO" id="GO:0016139">
    <property type="term" value="P:glycoside catabolic process"/>
    <property type="evidence" value="ECO:0007669"/>
    <property type="project" value="TreeGrafter"/>
</dbReference>
<proteinExistence type="inferred from homology"/>
<evidence type="ECO:0000256" key="5">
    <source>
        <dbReference type="ARBA" id="ARBA00022801"/>
    </source>
</evidence>
<evidence type="ECO:0000313" key="9">
    <source>
        <dbReference type="EMBL" id="TLD02521.1"/>
    </source>
</evidence>
<evidence type="ECO:0000259" key="7">
    <source>
        <dbReference type="Pfam" id="PF01120"/>
    </source>
</evidence>
<evidence type="ECO:0000256" key="1">
    <source>
        <dbReference type="ARBA" id="ARBA00004071"/>
    </source>
</evidence>
<dbReference type="STRING" id="180332.GCA_000797495_00903"/>
<keyword evidence="10" id="KW-1185">Reference proteome</keyword>
<evidence type="ECO:0000256" key="3">
    <source>
        <dbReference type="ARBA" id="ARBA00012662"/>
    </source>
</evidence>
<dbReference type="InterPro" id="IPR000933">
    <property type="entry name" value="Glyco_hydro_29"/>
</dbReference>
<dbReference type="Pfam" id="PF01120">
    <property type="entry name" value="Alpha_L_fucos"/>
    <property type="match status" value="1"/>
</dbReference>
<comment type="function">
    <text evidence="1">Alpha-L-fucosidase is responsible for hydrolyzing the alpha-1,6-linked fucose joined to the reducing-end N-acetylglucosamine of the carbohydrate moieties of glycoproteins.</text>
</comment>
<evidence type="ECO:0000256" key="6">
    <source>
        <dbReference type="ARBA" id="ARBA00023295"/>
    </source>
</evidence>
<evidence type="ECO:0000313" key="10">
    <source>
        <dbReference type="Proteomes" id="UP000306509"/>
    </source>
</evidence>
<evidence type="ECO:0000259" key="8">
    <source>
        <dbReference type="Pfam" id="PF16757"/>
    </source>
</evidence>
<dbReference type="GO" id="GO:0004560">
    <property type="term" value="F:alpha-L-fucosidase activity"/>
    <property type="evidence" value="ECO:0007669"/>
    <property type="project" value="InterPro"/>
</dbReference>
<dbReference type="InterPro" id="IPR017853">
    <property type="entry name" value="GH"/>
</dbReference>
<dbReference type="GO" id="GO:0005764">
    <property type="term" value="C:lysosome"/>
    <property type="evidence" value="ECO:0007669"/>
    <property type="project" value="TreeGrafter"/>
</dbReference>
<name>A0A4U8QBY2_9FIRM</name>
<feature type="domain" description="Alpha-L-fucosidase C-terminal" evidence="8">
    <location>
        <begin position="399"/>
        <end position="475"/>
    </location>
</feature>
<reference evidence="9 10" key="1">
    <citation type="journal article" date="2019" name="Anaerobe">
        <title>Detection of Robinsoniella peoriensis in multiple bone samples of a trauma patient.</title>
        <authorList>
            <person name="Schrottner P."/>
            <person name="Hartwich K."/>
            <person name="Bunk B."/>
            <person name="Schober I."/>
            <person name="Helbig S."/>
            <person name="Rudolph W.W."/>
            <person name="Gunzer F."/>
        </authorList>
    </citation>
    <scope>NUCLEOTIDE SEQUENCE [LARGE SCALE GENOMIC DNA]</scope>
    <source>
        <strain evidence="9 10">DSM 106044</strain>
    </source>
</reference>
<comment type="caution">
    <text evidence="9">The sequence shown here is derived from an EMBL/GenBank/DDBJ whole genome shotgun (WGS) entry which is preliminary data.</text>
</comment>
<protein>
    <recommendedName>
        <fullName evidence="3">alpha-L-fucosidase</fullName>
        <ecNumber evidence="3">3.2.1.51</ecNumber>
    </recommendedName>
</protein>
<dbReference type="PANTHER" id="PTHR10030:SF37">
    <property type="entry name" value="ALPHA-L-FUCOSIDASE-RELATED"/>
    <property type="match status" value="1"/>
</dbReference>
<dbReference type="Proteomes" id="UP000306509">
    <property type="component" value="Unassembled WGS sequence"/>
</dbReference>
<evidence type="ECO:0000256" key="4">
    <source>
        <dbReference type="ARBA" id="ARBA00022729"/>
    </source>
</evidence>
<dbReference type="GO" id="GO:0006004">
    <property type="term" value="P:fucose metabolic process"/>
    <property type="evidence" value="ECO:0007669"/>
    <property type="project" value="InterPro"/>
</dbReference>
<comment type="similarity">
    <text evidence="2">Belongs to the glycosyl hydrolase 29 family.</text>
</comment>
<dbReference type="InterPro" id="IPR057739">
    <property type="entry name" value="Glyco_hydro_29_N"/>
</dbReference>
<dbReference type="EMBL" id="QGQD01000012">
    <property type="protein sequence ID" value="TLD02521.1"/>
    <property type="molecule type" value="Genomic_DNA"/>
</dbReference>
<keyword evidence="6" id="KW-0326">Glycosidase</keyword>
<dbReference type="Gene3D" id="3.20.20.80">
    <property type="entry name" value="Glycosidases"/>
    <property type="match status" value="1"/>
</dbReference>
<dbReference type="SMART" id="SM00812">
    <property type="entry name" value="Alpha_L_fucos"/>
    <property type="match status" value="1"/>
</dbReference>
<organism evidence="9 10">
    <name type="scientific">Robinsoniella peoriensis</name>
    <dbReference type="NCBI Taxonomy" id="180332"/>
    <lineage>
        <taxon>Bacteria</taxon>
        <taxon>Bacillati</taxon>
        <taxon>Bacillota</taxon>
        <taxon>Clostridia</taxon>
        <taxon>Lachnospirales</taxon>
        <taxon>Lachnospiraceae</taxon>
        <taxon>Robinsoniella</taxon>
    </lineage>
</organism>
<dbReference type="InterPro" id="IPR016286">
    <property type="entry name" value="FUC_metazoa-typ"/>
</dbReference>
<keyword evidence="5" id="KW-0378">Hydrolase</keyword>
<dbReference type="Pfam" id="PF16757">
    <property type="entry name" value="Fucosidase_C"/>
    <property type="match status" value="1"/>
</dbReference>
<evidence type="ECO:0000256" key="2">
    <source>
        <dbReference type="ARBA" id="ARBA00007951"/>
    </source>
</evidence>
<dbReference type="Gene3D" id="2.60.40.1180">
    <property type="entry name" value="Golgi alpha-mannosidase II"/>
    <property type="match status" value="1"/>
</dbReference>
<gene>
    <name evidence="9" type="ORF">DSM106044_00499</name>
</gene>
<dbReference type="PIRSF" id="PIRSF001092">
    <property type="entry name" value="Alpha-L-fucosidase"/>
    <property type="match status" value="1"/>
</dbReference>
<dbReference type="SUPFAM" id="SSF51445">
    <property type="entry name" value="(Trans)glycosidases"/>
    <property type="match status" value="1"/>
</dbReference>